<proteinExistence type="predicted"/>
<reference evidence="2" key="1">
    <citation type="journal article" date="2024" name="Proc. Natl. Acad. Sci. U.S.A.">
        <title>Extraordinary preservation of gene collinearity over three hundred million years revealed in homosporous lycophytes.</title>
        <authorList>
            <person name="Li C."/>
            <person name="Wickell D."/>
            <person name="Kuo L.Y."/>
            <person name="Chen X."/>
            <person name="Nie B."/>
            <person name="Liao X."/>
            <person name="Peng D."/>
            <person name="Ji J."/>
            <person name="Jenkins J."/>
            <person name="Williams M."/>
            <person name="Shu S."/>
            <person name="Plott C."/>
            <person name="Barry K."/>
            <person name="Rajasekar S."/>
            <person name="Grimwood J."/>
            <person name="Han X."/>
            <person name="Sun S."/>
            <person name="Hou Z."/>
            <person name="He W."/>
            <person name="Dai G."/>
            <person name="Sun C."/>
            <person name="Schmutz J."/>
            <person name="Leebens-Mack J.H."/>
            <person name="Li F.W."/>
            <person name="Wang L."/>
        </authorList>
    </citation>
    <scope>NUCLEOTIDE SEQUENCE [LARGE SCALE GENOMIC DNA]</scope>
    <source>
        <strain evidence="2">cv. PW_Plant_1</strain>
    </source>
</reference>
<keyword evidence="2" id="KW-1185">Reference proteome</keyword>
<comment type="caution">
    <text evidence="1">The sequence shown here is derived from an EMBL/GenBank/DDBJ whole genome shotgun (WGS) entry which is preliminary data.</text>
</comment>
<organism evidence="1 2">
    <name type="scientific">Diphasiastrum complanatum</name>
    <name type="common">Issler's clubmoss</name>
    <name type="synonym">Lycopodium complanatum</name>
    <dbReference type="NCBI Taxonomy" id="34168"/>
    <lineage>
        <taxon>Eukaryota</taxon>
        <taxon>Viridiplantae</taxon>
        <taxon>Streptophyta</taxon>
        <taxon>Embryophyta</taxon>
        <taxon>Tracheophyta</taxon>
        <taxon>Lycopodiopsida</taxon>
        <taxon>Lycopodiales</taxon>
        <taxon>Lycopodiaceae</taxon>
        <taxon>Lycopodioideae</taxon>
        <taxon>Diphasiastrum</taxon>
    </lineage>
</organism>
<accession>A0ACC2D5X4</accession>
<name>A0ACC2D5X4_DIPCM</name>
<protein>
    <submittedName>
        <fullName evidence="1">Uncharacterized protein</fullName>
    </submittedName>
</protein>
<dbReference type="EMBL" id="CM055098">
    <property type="protein sequence ID" value="KAJ7549648.1"/>
    <property type="molecule type" value="Genomic_DNA"/>
</dbReference>
<dbReference type="Proteomes" id="UP001162992">
    <property type="component" value="Chromosome 7"/>
</dbReference>
<gene>
    <name evidence="1" type="ORF">O6H91_07G061500</name>
</gene>
<evidence type="ECO:0000313" key="1">
    <source>
        <dbReference type="EMBL" id="KAJ7549648.1"/>
    </source>
</evidence>
<evidence type="ECO:0000313" key="2">
    <source>
        <dbReference type="Proteomes" id="UP001162992"/>
    </source>
</evidence>
<sequence length="294" mass="33550">MKVLKQKRFRKTVRFYKACFAFREPFKVLCDGNFLHFALSQRLGSLQDALPSLLGAATKAFVTRCIIAELKQLGESFSGTLLAARRLEIAKLDRCNHEPFKSASDCLGAMVGDNNPEHFFIATQDAELRKRFCKVYGVALIFAKKNSLFLEPPSEWQQKFSRLSEAERMHVKEQELKIIDFRAMKKKEAELIQNLDDSNHGADHAEGVSHKVSSALAKEETFEQRRNLNVKERPVFKRKRAKGPNPLSCQKKQKKPVPGLGVDNHTSQTTPHTPSRRKRCRRRNRHNCSSGNIS</sequence>